<name>A0ABT0YNC4_9BURK</name>
<dbReference type="RefSeq" id="WP_251777865.1">
    <property type="nucleotide sequence ID" value="NZ_JAMKFE010000004.1"/>
</dbReference>
<evidence type="ECO:0000259" key="2">
    <source>
        <dbReference type="Pfam" id="PF02698"/>
    </source>
</evidence>
<feature type="domain" description="DUF218" evidence="2">
    <location>
        <begin position="101"/>
        <end position="268"/>
    </location>
</feature>
<keyword evidence="1" id="KW-0812">Transmembrane</keyword>
<accession>A0ABT0YNC4</accession>
<feature type="transmembrane region" description="Helical" evidence="1">
    <location>
        <begin position="41"/>
        <end position="63"/>
    </location>
</feature>
<dbReference type="CDD" id="cd06259">
    <property type="entry name" value="YdcF-like"/>
    <property type="match status" value="1"/>
</dbReference>
<dbReference type="Pfam" id="PF02698">
    <property type="entry name" value="DUF218"/>
    <property type="match status" value="1"/>
</dbReference>
<evidence type="ECO:0000313" key="3">
    <source>
        <dbReference type="EMBL" id="MCM5679666.1"/>
    </source>
</evidence>
<feature type="transmembrane region" description="Helical" evidence="1">
    <location>
        <begin position="12"/>
        <end position="34"/>
    </location>
</feature>
<keyword evidence="4" id="KW-1185">Reference proteome</keyword>
<keyword evidence="1" id="KW-1133">Transmembrane helix</keyword>
<organism evidence="3 4">
    <name type="scientific">Caldimonas mangrovi</name>
    <dbReference type="NCBI Taxonomy" id="2944811"/>
    <lineage>
        <taxon>Bacteria</taxon>
        <taxon>Pseudomonadati</taxon>
        <taxon>Pseudomonadota</taxon>
        <taxon>Betaproteobacteria</taxon>
        <taxon>Burkholderiales</taxon>
        <taxon>Sphaerotilaceae</taxon>
        <taxon>Caldimonas</taxon>
    </lineage>
</organism>
<dbReference type="EMBL" id="JAMKFE010000004">
    <property type="protein sequence ID" value="MCM5679666.1"/>
    <property type="molecule type" value="Genomic_DNA"/>
</dbReference>
<gene>
    <name evidence="3" type="ORF">M8A51_08980</name>
</gene>
<evidence type="ECO:0000256" key="1">
    <source>
        <dbReference type="SAM" id="Phobius"/>
    </source>
</evidence>
<sequence length="273" mass="29596">MLESLAFFKPVLTALLLPPASLIVLVLIGVRLLLPRRGLGFSIVLLACIGLWLTSTQGFSHVLQTYVLKAPRPLGPIDLESLRDEVKAAARTDPKGSSSIAVVVLGGGMEPRAPEYGVSDLSTTSLERLRYGLWLSRQIGAPVGFSGGLGWAQLDGEHPEARIAQRIAQEEYGRSLKWVEDSSRDTRENAGRSAALLRHAGVKKVLVVTSAWHMPRAARAFREALGPDMTVVPAPMGLFAPRSDRLLDWLPSTEGLVQNRVVLRELLGLLADA</sequence>
<dbReference type="InterPro" id="IPR003848">
    <property type="entry name" value="DUF218"/>
</dbReference>
<evidence type="ECO:0000313" key="4">
    <source>
        <dbReference type="Proteomes" id="UP001165541"/>
    </source>
</evidence>
<keyword evidence="1" id="KW-0472">Membrane</keyword>
<proteinExistence type="predicted"/>
<dbReference type="InterPro" id="IPR014729">
    <property type="entry name" value="Rossmann-like_a/b/a_fold"/>
</dbReference>
<dbReference type="PANTHER" id="PTHR30336">
    <property type="entry name" value="INNER MEMBRANE PROTEIN, PROBABLE PERMEASE"/>
    <property type="match status" value="1"/>
</dbReference>
<dbReference type="InterPro" id="IPR051599">
    <property type="entry name" value="Cell_Envelope_Assoc"/>
</dbReference>
<dbReference type="Proteomes" id="UP001165541">
    <property type="component" value="Unassembled WGS sequence"/>
</dbReference>
<protein>
    <submittedName>
        <fullName evidence="3">YdcF family protein</fullName>
    </submittedName>
</protein>
<dbReference type="PANTHER" id="PTHR30336:SF4">
    <property type="entry name" value="ENVELOPE BIOGENESIS FACTOR ELYC"/>
    <property type="match status" value="1"/>
</dbReference>
<dbReference type="Gene3D" id="3.40.50.620">
    <property type="entry name" value="HUPs"/>
    <property type="match status" value="1"/>
</dbReference>
<comment type="caution">
    <text evidence="3">The sequence shown here is derived from an EMBL/GenBank/DDBJ whole genome shotgun (WGS) entry which is preliminary data.</text>
</comment>
<reference evidence="3" key="1">
    <citation type="submission" date="2022-05" db="EMBL/GenBank/DDBJ databases">
        <title>Schlegelella sp. nov., isolated from mangrove soil.</title>
        <authorList>
            <person name="Liu Y."/>
            <person name="Ge X."/>
            <person name="Liu W."/>
        </authorList>
    </citation>
    <scope>NUCLEOTIDE SEQUENCE</scope>
    <source>
        <strain evidence="3">S2-27</strain>
    </source>
</reference>